<comment type="similarity">
    <text evidence="2 15">In the C-terminal section; belongs to the peptidase M41 family.</text>
</comment>
<keyword evidence="13 15" id="KW-0472">Membrane</keyword>
<keyword evidence="10 15" id="KW-0067">ATP-binding</keyword>
<evidence type="ECO:0000256" key="6">
    <source>
        <dbReference type="ARBA" id="ARBA00022723"/>
    </source>
</evidence>
<dbReference type="InterPro" id="IPR003959">
    <property type="entry name" value="ATPase_AAA_core"/>
</dbReference>
<dbReference type="Pfam" id="PF06480">
    <property type="entry name" value="FtsH_ext"/>
    <property type="match status" value="1"/>
</dbReference>
<evidence type="ECO:0000256" key="14">
    <source>
        <dbReference type="ARBA" id="ARBA00061570"/>
    </source>
</evidence>
<evidence type="ECO:0000256" key="15">
    <source>
        <dbReference type="HAMAP-Rule" id="MF_01458"/>
    </source>
</evidence>
<keyword evidence="5 15" id="KW-0812">Transmembrane</keyword>
<protein>
    <recommendedName>
        <fullName evidence="15">ATP-dependent zinc metalloprotease FtsH</fullName>
        <ecNumber evidence="15">3.4.24.-</ecNumber>
    </recommendedName>
</protein>
<dbReference type="PANTHER" id="PTHR23076:SF113">
    <property type="entry name" value="ATP-DEPENDENT ZINC METALLOPROTEASE FTSH 1, CHLOROPLASTIC-RELATED"/>
    <property type="match status" value="1"/>
</dbReference>
<organism evidence="18 19">
    <name type="scientific">Thermoanaerobacter kivui</name>
    <name type="common">Acetogenium kivui</name>
    <dbReference type="NCBI Taxonomy" id="2325"/>
    <lineage>
        <taxon>Bacteria</taxon>
        <taxon>Bacillati</taxon>
        <taxon>Bacillota</taxon>
        <taxon>Clostridia</taxon>
        <taxon>Thermoanaerobacterales</taxon>
        <taxon>Thermoanaerobacteraceae</taxon>
        <taxon>Thermoanaerobacter</taxon>
    </lineage>
</organism>
<dbReference type="MEROPS" id="M41.021"/>
<keyword evidence="19" id="KW-1185">Reference proteome</keyword>
<keyword evidence="12 15" id="KW-0482">Metalloprotease</keyword>
<evidence type="ECO:0000313" key="18">
    <source>
        <dbReference type="EMBL" id="AIS53264.1"/>
    </source>
</evidence>
<comment type="cofactor">
    <cofactor evidence="15">
        <name>Zn(2+)</name>
        <dbReference type="ChEBI" id="CHEBI:29105"/>
    </cofactor>
    <text evidence="15">Binds 1 zinc ion per subunit.</text>
</comment>
<evidence type="ECO:0000256" key="4">
    <source>
        <dbReference type="ARBA" id="ARBA00022670"/>
    </source>
</evidence>
<keyword evidence="6 15" id="KW-0479">Metal-binding</keyword>
<evidence type="ECO:0000256" key="11">
    <source>
        <dbReference type="ARBA" id="ARBA00022989"/>
    </source>
</evidence>
<dbReference type="FunFam" id="1.20.58.760:FF:000001">
    <property type="entry name" value="ATP-dependent zinc metalloprotease FtsH"/>
    <property type="match status" value="1"/>
</dbReference>
<evidence type="ECO:0000256" key="3">
    <source>
        <dbReference type="ARBA" id="ARBA00022475"/>
    </source>
</evidence>
<sequence>MNDNNKIIRSMVLYLLIFIAIYAMVQLYSQSAEPITDIDYGQLIKYIDANQVKSITLVGNDVKGVLKNGTEFKSRVPDVTNFMSFVNPYILEGKLDFKSEPQVGPPWWVQMLPSLFLIVIFVIFWYVFMQQAQGGGGSKVMSFGKSRARMVTDKEKRVTFNDVAGADEEKEELQEIVEFLKYPKKFLELGARIPKGVLLVGPPGTGKTLLAKAVAGEAGVPFFSISGSDFVEMFVGVGAARVRDLFDQAKKNAPCIVFIDEIDAVGRQRGAGLGGGHDEREQTLNQLLVEMDGFSVNEGIIVIAATNRPDILDPALLRPGRFDRHVTVGIPDIKGREEILKIHSRNKPLAPDVSLQVLARRTPGFTGADLENLMNEAALLAARRGLKQITMAELEEAITRVIAGPEKRSRIMSEKDKKLVAYHEAGHAVVAKLLPNTPPVHEVTIIPRGRAGGYTMLLPEEDKYYMSKSEMMDEIVHLLGGRVAESLVLNDVSTGAQNDIERATNIARKMVTEYGMSERLGPMTFGTKSEEVFLGRDLGRTRNYSEEVAAEIDREIKRIIEEAYKRAESLLKENMDKLHRVAKALIEKEKLNGEEFEKVFNGEDIEGVQFA</sequence>
<evidence type="ECO:0000256" key="9">
    <source>
        <dbReference type="ARBA" id="ARBA00022833"/>
    </source>
</evidence>
<evidence type="ECO:0000256" key="5">
    <source>
        <dbReference type="ARBA" id="ARBA00022692"/>
    </source>
</evidence>
<dbReference type="PANTHER" id="PTHR23076">
    <property type="entry name" value="METALLOPROTEASE M41 FTSH"/>
    <property type="match status" value="1"/>
</dbReference>
<dbReference type="InterPro" id="IPR003960">
    <property type="entry name" value="ATPase_AAA_CS"/>
</dbReference>
<name>A0A097ATX2_THEKI</name>
<keyword evidence="4 15" id="KW-0645">Protease</keyword>
<dbReference type="GO" id="GO:0005886">
    <property type="term" value="C:plasma membrane"/>
    <property type="evidence" value="ECO:0007669"/>
    <property type="project" value="UniProtKB-SubCell"/>
</dbReference>
<dbReference type="Pfam" id="PF17862">
    <property type="entry name" value="AAA_lid_3"/>
    <property type="match status" value="1"/>
</dbReference>
<feature type="binding site" evidence="15">
    <location>
        <position position="427"/>
    </location>
    <ligand>
        <name>Zn(2+)</name>
        <dbReference type="ChEBI" id="CHEBI:29105"/>
        <note>catalytic</note>
    </ligand>
</feature>
<dbReference type="CDD" id="cd19501">
    <property type="entry name" value="RecA-like_FtsH"/>
    <property type="match status" value="1"/>
</dbReference>
<dbReference type="InterPro" id="IPR000642">
    <property type="entry name" value="Peptidase_M41"/>
</dbReference>
<feature type="binding site" evidence="15">
    <location>
        <position position="499"/>
    </location>
    <ligand>
        <name>Zn(2+)</name>
        <dbReference type="ChEBI" id="CHEBI:29105"/>
        <note>catalytic</note>
    </ligand>
</feature>
<evidence type="ECO:0000256" key="8">
    <source>
        <dbReference type="ARBA" id="ARBA00022801"/>
    </source>
</evidence>
<dbReference type="Pfam" id="PF01434">
    <property type="entry name" value="Peptidase_M41"/>
    <property type="match status" value="1"/>
</dbReference>
<comment type="similarity">
    <text evidence="16">Belongs to the AAA ATPase family.</text>
</comment>
<feature type="active site" evidence="15">
    <location>
        <position position="424"/>
    </location>
</feature>
<dbReference type="Gene3D" id="1.10.8.60">
    <property type="match status" value="1"/>
</dbReference>
<dbReference type="GO" id="GO:0030163">
    <property type="term" value="P:protein catabolic process"/>
    <property type="evidence" value="ECO:0007669"/>
    <property type="project" value="UniProtKB-UniRule"/>
</dbReference>
<dbReference type="GO" id="GO:0016887">
    <property type="term" value="F:ATP hydrolysis activity"/>
    <property type="evidence" value="ECO:0007669"/>
    <property type="project" value="UniProtKB-UniRule"/>
</dbReference>
<comment type="subunit">
    <text evidence="15">Homohexamer.</text>
</comment>
<evidence type="ECO:0000256" key="7">
    <source>
        <dbReference type="ARBA" id="ARBA00022741"/>
    </source>
</evidence>
<evidence type="ECO:0000256" key="12">
    <source>
        <dbReference type="ARBA" id="ARBA00023049"/>
    </source>
</evidence>
<dbReference type="eggNOG" id="COG0465">
    <property type="taxonomic scope" value="Bacteria"/>
</dbReference>
<dbReference type="GO" id="GO:0005524">
    <property type="term" value="F:ATP binding"/>
    <property type="evidence" value="ECO:0007669"/>
    <property type="project" value="UniProtKB-UniRule"/>
</dbReference>
<dbReference type="HAMAP" id="MF_01458">
    <property type="entry name" value="FtsH"/>
    <property type="match status" value="1"/>
</dbReference>
<evidence type="ECO:0000256" key="10">
    <source>
        <dbReference type="ARBA" id="ARBA00022840"/>
    </source>
</evidence>
<dbReference type="SMART" id="SM00382">
    <property type="entry name" value="AAA"/>
    <property type="match status" value="1"/>
</dbReference>
<dbReference type="GO" id="GO:0004222">
    <property type="term" value="F:metalloendopeptidase activity"/>
    <property type="evidence" value="ECO:0007669"/>
    <property type="project" value="InterPro"/>
</dbReference>
<comment type="function">
    <text evidence="15">Acts as a processive, ATP-dependent zinc metallopeptidase for both cytoplasmic and membrane proteins. Plays a role in the quality control of integral membrane proteins.</text>
</comment>
<dbReference type="EC" id="3.4.24.-" evidence="15"/>
<dbReference type="Gene3D" id="3.30.720.210">
    <property type="match status" value="1"/>
</dbReference>
<dbReference type="InterPro" id="IPR011546">
    <property type="entry name" value="Pept_M41_FtsH_extracell"/>
</dbReference>
<gene>
    <name evidence="18" type="primary">ftsH1</name>
    <name evidence="15" type="synonym">ftsH</name>
    <name evidence="18" type="ORF">TKV_c21310</name>
</gene>
<dbReference type="FunFam" id="1.10.8.60:FF:000001">
    <property type="entry name" value="ATP-dependent zinc metalloprotease FtsH"/>
    <property type="match status" value="1"/>
</dbReference>
<feature type="binding site" evidence="15">
    <location>
        <position position="423"/>
    </location>
    <ligand>
        <name>Zn(2+)</name>
        <dbReference type="ChEBI" id="CHEBI:29105"/>
        <note>catalytic</note>
    </ligand>
</feature>
<dbReference type="InterPro" id="IPR027417">
    <property type="entry name" value="P-loop_NTPase"/>
</dbReference>
<keyword evidence="7 15" id="KW-0547">Nucleotide-binding</keyword>
<dbReference type="GO" id="GO:0006508">
    <property type="term" value="P:proteolysis"/>
    <property type="evidence" value="ECO:0007669"/>
    <property type="project" value="UniProtKB-KW"/>
</dbReference>
<dbReference type="Gene3D" id="3.40.50.300">
    <property type="entry name" value="P-loop containing nucleotide triphosphate hydrolases"/>
    <property type="match status" value="1"/>
</dbReference>
<dbReference type="HOGENOM" id="CLU_000688_16_2_9"/>
<dbReference type="GO" id="GO:0008270">
    <property type="term" value="F:zinc ion binding"/>
    <property type="evidence" value="ECO:0007669"/>
    <property type="project" value="UniProtKB-UniRule"/>
</dbReference>
<dbReference type="STRING" id="2325.TKV_c21310"/>
<feature type="binding site" evidence="15">
    <location>
        <begin position="201"/>
        <end position="208"/>
    </location>
    <ligand>
        <name>ATP</name>
        <dbReference type="ChEBI" id="CHEBI:30616"/>
    </ligand>
</feature>
<evidence type="ECO:0000256" key="1">
    <source>
        <dbReference type="ARBA" id="ARBA00004370"/>
    </source>
</evidence>
<feature type="transmembrane region" description="Helical" evidence="15">
    <location>
        <begin position="107"/>
        <end position="128"/>
    </location>
</feature>
<dbReference type="Gene3D" id="1.20.58.760">
    <property type="entry name" value="Peptidase M41"/>
    <property type="match status" value="1"/>
</dbReference>
<evidence type="ECO:0000313" key="19">
    <source>
        <dbReference type="Proteomes" id="UP000029669"/>
    </source>
</evidence>
<dbReference type="InterPro" id="IPR037219">
    <property type="entry name" value="Peptidase_M41-like"/>
</dbReference>
<dbReference type="PROSITE" id="PS00674">
    <property type="entry name" value="AAA"/>
    <property type="match status" value="1"/>
</dbReference>
<dbReference type="InterPro" id="IPR005936">
    <property type="entry name" value="FtsH"/>
</dbReference>
<dbReference type="InterPro" id="IPR041569">
    <property type="entry name" value="AAA_lid_3"/>
</dbReference>
<feature type="domain" description="AAA+ ATPase" evidence="17">
    <location>
        <begin position="193"/>
        <end position="332"/>
    </location>
</feature>
<evidence type="ECO:0000256" key="13">
    <source>
        <dbReference type="ARBA" id="ARBA00023136"/>
    </source>
</evidence>
<evidence type="ECO:0000256" key="2">
    <source>
        <dbReference type="ARBA" id="ARBA00010044"/>
    </source>
</evidence>
<dbReference type="KEGG" id="tki:TKV_c21310"/>
<reference evidence="19" key="1">
    <citation type="journal article" date="2015" name="Genome Announc.">
        <title>Whole-Genome Sequences of 80 Environmental and Clinical Isolates of Burkholderia pseudomallei.</title>
        <authorList>
            <person name="Johnson S.L."/>
            <person name="Baker A.L."/>
            <person name="Chain P.S."/>
            <person name="Currie B.J."/>
            <person name="Daligault H.E."/>
            <person name="Davenport K.W."/>
            <person name="Davis C.B."/>
            <person name="Inglis T.J."/>
            <person name="Kaestli M."/>
            <person name="Koren S."/>
            <person name="Mayo M."/>
            <person name="Merritt A.J."/>
            <person name="Price E.P."/>
            <person name="Sarovich D.S."/>
            <person name="Warner J."/>
            <person name="Rosovitz M.J."/>
        </authorList>
    </citation>
    <scope>NUCLEOTIDE SEQUENCE [LARGE SCALE GENOMIC DNA]</scope>
    <source>
        <strain evidence="19">DSM 2030</strain>
    </source>
</reference>
<dbReference type="SUPFAM" id="SSF140990">
    <property type="entry name" value="FtsH protease domain-like"/>
    <property type="match status" value="1"/>
</dbReference>
<evidence type="ECO:0000256" key="16">
    <source>
        <dbReference type="RuleBase" id="RU003651"/>
    </source>
</evidence>
<keyword evidence="9 15" id="KW-0862">Zinc</keyword>
<keyword evidence="3 15" id="KW-1003">Cell membrane</keyword>
<dbReference type="AlphaFoldDB" id="A0A097ATX2"/>
<evidence type="ECO:0000259" key="17">
    <source>
        <dbReference type="SMART" id="SM00382"/>
    </source>
</evidence>
<comment type="subcellular location">
    <subcellularLocation>
        <location evidence="15">Cell membrane</location>
        <topology evidence="15">Multi-pass membrane protein</topology>
        <orientation evidence="15">Cytoplasmic side</orientation>
    </subcellularLocation>
    <subcellularLocation>
        <location evidence="1">Membrane</location>
    </subcellularLocation>
</comment>
<dbReference type="GO" id="GO:0004176">
    <property type="term" value="F:ATP-dependent peptidase activity"/>
    <property type="evidence" value="ECO:0007669"/>
    <property type="project" value="InterPro"/>
</dbReference>
<accession>A0A097ATX2</accession>
<dbReference type="FunFam" id="3.40.50.300:FF:000001">
    <property type="entry name" value="ATP-dependent zinc metalloprotease FtsH"/>
    <property type="match status" value="1"/>
</dbReference>
<proteinExistence type="inferred from homology"/>
<dbReference type="SUPFAM" id="SSF52540">
    <property type="entry name" value="P-loop containing nucleoside triphosphate hydrolases"/>
    <property type="match status" value="1"/>
</dbReference>
<dbReference type="Proteomes" id="UP000029669">
    <property type="component" value="Chromosome"/>
</dbReference>
<dbReference type="InterPro" id="IPR003593">
    <property type="entry name" value="AAA+_ATPase"/>
</dbReference>
<dbReference type="EMBL" id="CP009170">
    <property type="protein sequence ID" value="AIS53264.1"/>
    <property type="molecule type" value="Genomic_DNA"/>
</dbReference>
<dbReference type="OrthoDB" id="9809379at2"/>
<dbReference type="Pfam" id="PF00004">
    <property type="entry name" value="AAA"/>
    <property type="match status" value="1"/>
</dbReference>
<keyword evidence="8 15" id="KW-0378">Hydrolase</keyword>
<dbReference type="RefSeq" id="WP_049685877.1">
    <property type="nucleotide sequence ID" value="NZ_CP009170.1"/>
</dbReference>
<feature type="transmembrane region" description="Helical" evidence="15">
    <location>
        <begin position="12"/>
        <end position="29"/>
    </location>
</feature>
<comment type="similarity">
    <text evidence="14 15">In the central section; belongs to the AAA ATPase family.</text>
</comment>
<keyword evidence="11 15" id="KW-1133">Transmembrane helix</keyword>
<dbReference type="NCBIfam" id="TIGR01241">
    <property type="entry name" value="FtsH_fam"/>
    <property type="match status" value="1"/>
</dbReference>